<keyword evidence="2 5" id="KW-0812">Transmembrane</keyword>
<evidence type="ECO:0000313" key="7">
    <source>
        <dbReference type="EMBL" id="KZS42609.1"/>
    </source>
</evidence>
<dbReference type="Proteomes" id="UP000076715">
    <property type="component" value="Unassembled WGS sequence"/>
</dbReference>
<keyword evidence="8" id="KW-1185">Reference proteome</keyword>
<evidence type="ECO:0000313" key="8">
    <source>
        <dbReference type="Proteomes" id="UP000076715"/>
    </source>
</evidence>
<evidence type="ECO:0000256" key="5">
    <source>
        <dbReference type="SAM" id="Phobius"/>
    </source>
</evidence>
<dbReference type="PANTHER" id="PTHR11863">
    <property type="entry name" value="STEROL DESATURASE"/>
    <property type="match status" value="1"/>
</dbReference>
<dbReference type="InterPro" id="IPR006694">
    <property type="entry name" value="Fatty_acid_hydroxylase"/>
</dbReference>
<evidence type="ECO:0000259" key="6">
    <source>
        <dbReference type="Pfam" id="PF04116"/>
    </source>
</evidence>
<dbReference type="OrthoDB" id="9770329at2"/>
<organism evidence="7 8">
    <name type="scientific">Aquimarina aggregata</name>
    <dbReference type="NCBI Taxonomy" id="1642818"/>
    <lineage>
        <taxon>Bacteria</taxon>
        <taxon>Pseudomonadati</taxon>
        <taxon>Bacteroidota</taxon>
        <taxon>Flavobacteriia</taxon>
        <taxon>Flavobacteriales</taxon>
        <taxon>Flavobacteriaceae</taxon>
        <taxon>Aquimarina</taxon>
    </lineage>
</organism>
<dbReference type="InterPro" id="IPR050307">
    <property type="entry name" value="Sterol_Desaturase_Related"/>
</dbReference>
<name>A0A162CXN0_9FLAO</name>
<dbReference type="GO" id="GO:0016491">
    <property type="term" value="F:oxidoreductase activity"/>
    <property type="evidence" value="ECO:0007669"/>
    <property type="project" value="InterPro"/>
</dbReference>
<feature type="transmembrane region" description="Helical" evidence="5">
    <location>
        <begin position="188"/>
        <end position="208"/>
    </location>
</feature>
<evidence type="ECO:0000256" key="4">
    <source>
        <dbReference type="ARBA" id="ARBA00023136"/>
    </source>
</evidence>
<dbReference type="Pfam" id="PF04116">
    <property type="entry name" value="FA_hydroxylase"/>
    <property type="match status" value="1"/>
</dbReference>
<feature type="transmembrane region" description="Helical" evidence="5">
    <location>
        <begin position="57"/>
        <end position="75"/>
    </location>
</feature>
<comment type="caution">
    <text evidence="7">The sequence shown here is derived from an EMBL/GenBank/DDBJ whole genome shotgun (WGS) entry which is preliminary data.</text>
</comment>
<keyword evidence="4 5" id="KW-0472">Membrane</keyword>
<evidence type="ECO:0000256" key="3">
    <source>
        <dbReference type="ARBA" id="ARBA00022989"/>
    </source>
</evidence>
<accession>A0A162CXN0</accession>
<dbReference type="GO" id="GO:0005506">
    <property type="term" value="F:iron ion binding"/>
    <property type="evidence" value="ECO:0007669"/>
    <property type="project" value="InterPro"/>
</dbReference>
<proteinExistence type="predicted"/>
<dbReference type="STRING" id="1642818.AWE51_03955"/>
<feature type="transmembrane region" description="Helical" evidence="5">
    <location>
        <begin position="259"/>
        <end position="282"/>
    </location>
</feature>
<sequence>MKKQNKRMRVGEGRISGAISIFLGSLSLTSILCFKFPEQLTTPEFREVYTADMVENLMFGAIIATFLFALVSILLNKNKSNAVIGIILGVLAIAVGGLTVEGRAVEKVSWSIGLDWLILDLFIMALLFVPIELAFPKNKLQSKFHDEWRTDLIYFGISHLAIQLFGVLTKKPAVAFFGWMNLEQVHEWVSGLPFVIELFLALLVTDIFQYWTHRFFHSHHYLWRFHSIHHSTQNMDWLAGSRTHFIDIFFTRSMSYIPLYVLGFSTLTFNVYIVFIAIHAVLIHSNTSINFGILKYIITTPQYHHWHHCEEPEHYGNNFAVVFPFIDKIFGTYYLPGKEWPKGTGLIDASFPKGFVKQLAFPFTKSPFKNDLLPEEKSKR</sequence>
<dbReference type="EMBL" id="LQRT01000002">
    <property type="protein sequence ID" value="KZS42609.1"/>
    <property type="molecule type" value="Genomic_DNA"/>
</dbReference>
<protein>
    <submittedName>
        <fullName evidence="7">Sterol desaturase</fullName>
    </submittedName>
</protein>
<dbReference type="GO" id="GO:0016020">
    <property type="term" value="C:membrane"/>
    <property type="evidence" value="ECO:0007669"/>
    <property type="project" value="UniProtKB-SubCell"/>
</dbReference>
<dbReference type="AlphaFoldDB" id="A0A162CXN0"/>
<feature type="transmembrane region" description="Helical" evidence="5">
    <location>
        <begin position="112"/>
        <end position="131"/>
    </location>
</feature>
<feature type="transmembrane region" description="Helical" evidence="5">
    <location>
        <begin position="82"/>
        <end position="100"/>
    </location>
</feature>
<feature type="domain" description="Fatty acid hydroxylase" evidence="6">
    <location>
        <begin position="199"/>
        <end position="332"/>
    </location>
</feature>
<comment type="subcellular location">
    <subcellularLocation>
        <location evidence="1">Membrane</location>
    </subcellularLocation>
</comment>
<dbReference type="GO" id="GO:0008610">
    <property type="term" value="P:lipid biosynthetic process"/>
    <property type="evidence" value="ECO:0007669"/>
    <property type="project" value="InterPro"/>
</dbReference>
<dbReference type="RefSeq" id="WP_066310654.1">
    <property type="nucleotide sequence ID" value="NZ_LQRT01000002.1"/>
</dbReference>
<reference evidence="7 8" key="1">
    <citation type="submission" date="2016-01" db="EMBL/GenBank/DDBJ databases">
        <title>The draft genome sequence of Aquimarina sp. RZW4-3-2.</title>
        <authorList>
            <person name="Wang Y."/>
        </authorList>
    </citation>
    <scope>NUCLEOTIDE SEQUENCE [LARGE SCALE GENOMIC DNA]</scope>
    <source>
        <strain evidence="7 8">RZW4-3-2</strain>
    </source>
</reference>
<feature type="transmembrane region" description="Helical" evidence="5">
    <location>
        <begin position="152"/>
        <end position="168"/>
    </location>
</feature>
<evidence type="ECO:0000256" key="2">
    <source>
        <dbReference type="ARBA" id="ARBA00022692"/>
    </source>
</evidence>
<gene>
    <name evidence="7" type="ORF">AWE51_03955</name>
</gene>
<keyword evidence="3 5" id="KW-1133">Transmembrane helix</keyword>
<evidence type="ECO:0000256" key="1">
    <source>
        <dbReference type="ARBA" id="ARBA00004370"/>
    </source>
</evidence>